<gene>
    <name evidence="2" type="ORF">GCM10009765_23940</name>
</gene>
<dbReference type="EMBL" id="BAAANY010000008">
    <property type="protein sequence ID" value="GAA1673793.1"/>
    <property type="molecule type" value="Genomic_DNA"/>
</dbReference>
<dbReference type="SUPFAM" id="SSF53335">
    <property type="entry name" value="S-adenosyl-L-methionine-dependent methyltransferases"/>
    <property type="match status" value="1"/>
</dbReference>
<sequence length="217" mass="23094">MAGEPPTDDPADNIPPGSPTFRRRVLSLAIRTTVDEVTVRGDLIVDLNPVPARFGLWLASERRVTACFAISDSDARTADTDQKSVSPIQHARGRVRTVRCGQLSRLLLGNPGVAAAIALDDPTTWQEDAEELAQACYTVLRPGGHLVTAAPITESNLPPVGPHRSRVSESGVPSKLVWQAAGLLHRGDRVASGPLSLNDIDVYAKPSIESTLAAGVR</sequence>
<keyword evidence="3" id="KW-1185">Reference proteome</keyword>
<feature type="compositionally biased region" description="Acidic residues" evidence="1">
    <location>
        <begin position="1"/>
        <end position="11"/>
    </location>
</feature>
<dbReference type="InterPro" id="IPR029063">
    <property type="entry name" value="SAM-dependent_MTases_sf"/>
</dbReference>
<comment type="caution">
    <text evidence="2">The sequence shown here is derived from an EMBL/GenBank/DDBJ whole genome shotgun (WGS) entry which is preliminary data.</text>
</comment>
<reference evidence="3" key="1">
    <citation type="journal article" date="2019" name="Int. J. Syst. Evol. Microbiol.">
        <title>The Global Catalogue of Microorganisms (GCM) 10K type strain sequencing project: providing services to taxonomists for standard genome sequencing and annotation.</title>
        <authorList>
            <consortium name="The Broad Institute Genomics Platform"/>
            <consortium name="The Broad Institute Genome Sequencing Center for Infectious Disease"/>
            <person name="Wu L."/>
            <person name="Ma J."/>
        </authorList>
    </citation>
    <scope>NUCLEOTIDE SEQUENCE [LARGE SCALE GENOMIC DNA]</scope>
    <source>
        <strain evidence="3">JCM 14718</strain>
    </source>
</reference>
<evidence type="ECO:0008006" key="4">
    <source>
        <dbReference type="Google" id="ProtNLM"/>
    </source>
</evidence>
<evidence type="ECO:0000313" key="3">
    <source>
        <dbReference type="Proteomes" id="UP001500618"/>
    </source>
</evidence>
<feature type="region of interest" description="Disordered" evidence="1">
    <location>
        <begin position="1"/>
        <end position="20"/>
    </location>
</feature>
<proteinExistence type="predicted"/>
<accession>A0ABP4SJA4</accession>
<name>A0ABP4SJA4_9ACTN</name>
<organism evidence="2 3">
    <name type="scientific">Fodinicola feengrottensis</name>
    <dbReference type="NCBI Taxonomy" id="435914"/>
    <lineage>
        <taxon>Bacteria</taxon>
        <taxon>Bacillati</taxon>
        <taxon>Actinomycetota</taxon>
        <taxon>Actinomycetes</taxon>
        <taxon>Mycobacteriales</taxon>
        <taxon>Fodinicola</taxon>
    </lineage>
</organism>
<dbReference type="Proteomes" id="UP001500618">
    <property type="component" value="Unassembled WGS sequence"/>
</dbReference>
<protein>
    <recommendedName>
        <fullName evidence="4">Class I SAM-dependent methyltransferase</fullName>
    </recommendedName>
</protein>
<evidence type="ECO:0000313" key="2">
    <source>
        <dbReference type="EMBL" id="GAA1673793.1"/>
    </source>
</evidence>
<evidence type="ECO:0000256" key="1">
    <source>
        <dbReference type="SAM" id="MobiDB-lite"/>
    </source>
</evidence>